<accession>A0A8E0RRC2</accession>
<evidence type="ECO:0000313" key="2">
    <source>
        <dbReference type="Proteomes" id="UP000728185"/>
    </source>
</evidence>
<comment type="caution">
    <text evidence="1">The sequence shown here is derived from an EMBL/GenBank/DDBJ whole genome shotgun (WGS) entry which is preliminary data.</text>
</comment>
<reference evidence="1" key="1">
    <citation type="submission" date="2019-05" db="EMBL/GenBank/DDBJ databases">
        <title>Annotation for the trematode Fasciolopsis buski.</title>
        <authorList>
            <person name="Choi Y.-J."/>
        </authorList>
    </citation>
    <scope>NUCLEOTIDE SEQUENCE</scope>
    <source>
        <strain evidence="1">HT</strain>
        <tissue evidence="1">Whole worm</tissue>
    </source>
</reference>
<dbReference type="Proteomes" id="UP000728185">
    <property type="component" value="Unassembled WGS sequence"/>
</dbReference>
<dbReference type="EMBL" id="LUCM01010011">
    <property type="protein sequence ID" value="KAA0186037.1"/>
    <property type="molecule type" value="Genomic_DNA"/>
</dbReference>
<dbReference type="OrthoDB" id="10352323at2759"/>
<gene>
    <name evidence="1" type="ORF">FBUS_06275</name>
</gene>
<name>A0A8E0RRC2_9TREM</name>
<protein>
    <submittedName>
        <fullName evidence="1">Uncharacterized protein</fullName>
    </submittedName>
</protein>
<sequence length="218" mass="25112">MVRMVKLWQTNKLQPNLSELRQKWDQIDCQIPAFLIYVNQLTALLENEHTDETKTLYNLCARGIHSIEEITSFHKELSQRLGHPLDPKGLHCLLVQQILRMANDLYQVLTGIRNELLHPIFQIRPGCENPRQLRIKERMCSTIKQLFDALGGSSLLNVPVLEIPPNWALYMRTEQRNLFGPALGFTLAAIEQLVSLDHTIDDYFQAGEFNHLISSAKK</sequence>
<evidence type="ECO:0000313" key="1">
    <source>
        <dbReference type="EMBL" id="KAA0186037.1"/>
    </source>
</evidence>
<keyword evidence="2" id="KW-1185">Reference proteome</keyword>
<dbReference type="AlphaFoldDB" id="A0A8E0RRC2"/>
<organism evidence="1 2">
    <name type="scientific">Fasciolopsis buskii</name>
    <dbReference type="NCBI Taxonomy" id="27845"/>
    <lineage>
        <taxon>Eukaryota</taxon>
        <taxon>Metazoa</taxon>
        <taxon>Spiralia</taxon>
        <taxon>Lophotrochozoa</taxon>
        <taxon>Platyhelminthes</taxon>
        <taxon>Trematoda</taxon>
        <taxon>Digenea</taxon>
        <taxon>Plagiorchiida</taxon>
        <taxon>Echinostomata</taxon>
        <taxon>Echinostomatoidea</taxon>
        <taxon>Fasciolidae</taxon>
        <taxon>Fasciolopsis</taxon>
    </lineage>
</organism>
<proteinExistence type="predicted"/>